<feature type="compositionally biased region" description="Polar residues" evidence="1">
    <location>
        <begin position="297"/>
        <end position="309"/>
    </location>
</feature>
<keyword evidence="3" id="KW-1185">Reference proteome</keyword>
<feature type="region of interest" description="Disordered" evidence="1">
    <location>
        <begin position="217"/>
        <end position="314"/>
    </location>
</feature>
<reference evidence="2" key="1">
    <citation type="submission" date="2023-01" db="EMBL/GenBank/DDBJ databases">
        <title>Draft genome sequence of Nocardiopsis sp. LSu2-4 isolated from halophytes.</title>
        <authorList>
            <person name="Duangmal K."/>
            <person name="Chantavorakit T."/>
        </authorList>
    </citation>
    <scope>NUCLEOTIDE SEQUENCE</scope>
    <source>
        <strain evidence="2">LSu2-4</strain>
    </source>
</reference>
<name>A0ABT4TU98_9ACTN</name>
<accession>A0ABT4TU98</accession>
<feature type="compositionally biased region" description="Basic and acidic residues" evidence="1">
    <location>
        <begin position="228"/>
        <end position="253"/>
    </location>
</feature>
<evidence type="ECO:0000313" key="2">
    <source>
        <dbReference type="EMBL" id="MDA2807732.1"/>
    </source>
</evidence>
<dbReference type="RefSeq" id="WP_270680356.1">
    <property type="nucleotide sequence ID" value="NZ_JAQFWP010000061.1"/>
</dbReference>
<evidence type="ECO:0000256" key="1">
    <source>
        <dbReference type="SAM" id="MobiDB-lite"/>
    </source>
</evidence>
<feature type="region of interest" description="Disordered" evidence="1">
    <location>
        <begin position="64"/>
        <end position="116"/>
    </location>
</feature>
<proteinExistence type="predicted"/>
<protein>
    <submittedName>
        <fullName evidence="2">Uncharacterized protein</fullName>
    </submittedName>
</protein>
<feature type="compositionally biased region" description="Low complexity" evidence="1">
    <location>
        <begin position="81"/>
        <end position="93"/>
    </location>
</feature>
<sequence>MVQVGSGRRVRPAGALRLPGVRALRRLAVVTGLVAGGWLVGASAAHAADDALAEVPVVSGAAGRAVDEAQAAQEERETRQGQEAAAPSEAEPSGTEYGKAERRPARGVSGAVDGTVDSTVRSADAAVRSVGSEVGTTVGSTVDSAEGAVGDRVVADTVRSGREGVREGVREIAGEPLGEPLRTSLGEGELASAVSEGLGADAAGTSDRVRDGLGRIVGGGLGAAPEHPASRTDEGAHERDRAGARARGARERAAAALADHAGAERPAATGGTAVAGSEGGRAVEHAPAPDTDGAWNGSDSAATGVSSSPFPAPAAGFWLQQRGAVLRPAAQRAFLPGDPALVVRDAADDPSYSPD</sequence>
<gene>
    <name evidence="2" type="ORF">O4U47_24695</name>
</gene>
<comment type="caution">
    <text evidence="2">The sequence shown here is derived from an EMBL/GenBank/DDBJ whole genome shotgun (WGS) entry which is preliminary data.</text>
</comment>
<evidence type="ECO:0000313" key="3">
    <source>
        <dbReference type="Proteomes" id="UP001165685"/>
    </source>
</evidence>
<dbReference type="EMBL" id="JAQFWP010000061">
    <property type="protein sequence ID" value="MDA2807732.1"/>
    <property type="molecule type" value="Genomic_DNA"/>
</dbReference>
<organism evidence="2 3">
    <name type="scientific">Nocardiopsis suaedae</name>
    <dbReference type="NCBI Taxonomy" id="3018444"/>
    <lineage>
        <taxon>Bacteria</taxon>
        <taxon>Bacillati</taxon>
        <taxon>Actinomycetota</taxon>
        <taxon>Actinomycetes</taxon>
        <taxon>Streptosporangiales</taxon>
        <taxon>Nocardiopsidaceae</taxon>
        <taxon>Nocardiopsis</taxon>
    </lineage>
</organism>
<dbReference type="Proteomes" id="UP001165685">
    <property type="component" value="Unassembled WGS sequence"/>
</dbReference>